<feature type="transmembrane region" description="Helical" evidence="1">
    <location>
        <begin position="59"/>
        <end position="80"/>
    </location>
</feature>
<keyword evidence="1" id="KW-1133">Transmembrane helix</keyword>
<dbReference type="EMBL" id="KR338956">
    <property type="protein sequence ID" value="AKJ85739.1"/>
    <property type="molecule type" value="Genomic_DNA"/>
</dbReference>
<name>A0A0H3W551_DOLFO</name>
<dbReference type="CTD" id="4539"/>
<protein>
    <submittedName>
        <fullName evidence="2">NADH dehydrogenase subunit 4L</fullName>
    </submittedName>
</protein>
<evidence type="ECO:0000313" key="2">
    <source>
        <dbReference type="EMBL" id="AKJ85739.1"/>
    </source>
</evidence>
<reference evidence="2" key="1">
    <citation type="journal article" date="2015" name="Mitochondrial DNA">
        <title>Mitochondrial genome sequences of landsnails Aegista diversifamilia and Dolicheulota formosensis (Gastropoda: Pulmonata: Stylommatophora).</title>
        <authorList>
            <person name="Huang C.W."/>
            <person name="Lin S.M."/>
            <person name="Wu W.L."/>
        </authorList>
    </citation>
    <scope>NUCLEOTIDE SEQUENCE</scope>
    <source>
        <tissue evidence="2">Foot tissue</tissue>
    </source>
</reference>
<evidence type="ECO:0000256" key="1">
    <source>
        <dbReference type="SAM" id="Phobius"/>
    </source>
</evidence>
<gene>
    <name evidence="2" type="primary">ND4L</name>
</gene>
<feature type="transmembrane region" description="Helical" evidence="1">
    <location>
        <begin position="6"/>
        <end position="23"/>
    </location>
</feature>
<reference evidence="2" key="2">
    <citation type="submission" date="2015-04" db="EMBL/GenBank/DDBJ databases">
        <authorList>
            <person name="Huang C.-W."/>
            <person name="Lin S.-M."/>
            <person name="Wu W.-L."/>
        </authorList>
    </citation>
    <scope>NUCLEOTIDE SEQUENCE</scope>
    <source>
        <tissue evidence="2">Foot tissue</tissue>
    </source>
</reference>
<accession>A0A0H3W551</accession>
<sequence length="93" mass="10592">MASEYLFSYIVLFSILWSLMFLTKKSVLTFLISLEFLNYLLFLIYYCPLLAFWMSMSMFVLLLCFAVSGAAIGLSILVTLSRQSGNDLVVSFT</sequence>
<dbReference type="Gene3D" id="1.10.287.3510">
    <property type="match status" value="1"/>
</dbReference>
<feature type="transmembrane region" description="Helical" evidence="1">
    <location>
        <begin position="30"/>
        <end position="53"/>
    </location>
</feature>
<organism evidence="2">
    <name type="scientific">Dolicheulota formosensis</name>
    <name type="common">Land snail</name>
    <dbReference type="NCBI Taxonomy" id="1632114"/>
    <lineage>
        <taxon>Eukaryota</taxon>
        <taxon>Metazoa</taxon>
        <taxon>Spiralia</taxon>
        <taxon>Lophotrochozoa</taxon>
        <taxon>Mollusca</taxon>
        <taxon>Gastropoda</taxon>
        <taxon>Heterobranchia</taxon>
        <taxon>Euthyneura</taxon>
        <taxon>Panpulmonata</taxon>
        <taxon>Eupulmonata</taxon>
        <taxon>Stylommatophora</taxon>
        <taxon>Helicina</taxon>
        <taxon>Camaenoidea</taxon>
        <taxon>Camaenidae</taxon>
        <taxon>Bradybaeninae</taxon>
        <taxon>Dolicheulota</taxon>
    </lineage>
</organism>
<dbReference type="GeneID" id="25019661"/>
<keyword evidence="1" id="KW-0812">Transmembrane</keyword>
<proteinExistence type="predicted"/>
<dbReference type="RefSeq" id="YP_009158072.1">
    <property type="nucleotide sequence ID" value="NC_027493.1"/>
</dbReference>
<keyword evidence="2" id="KW-0496">Mitochondrion</keyword>
<geneLocation type="mitochondrion" evidence="2"/>
<dbReference type="AlphaFoldDB" id="A0A0H3W551"/>
<keyword evidence="1" id="KW-0472">Membrane</keyword>